<name>A0A7J6L593_PEROL</name>
<keyword evidence="17" id="KW-0576">Peroxisome</keyword>
<keyword evidence="7" id="KW-0962">Peroxisome biogenesis</keyword>
<keyword evidence="11 18" id="KW-0863">Zinc-finger</keyword>
<keyword evidence="14" id="KW-0653">Protein transport</keyword>
<protein>
    <recommendedName>
        <fullName evidence="5">RING-type E3 ubiquitin transferase</fullName>
        <ecNumber evidence="5">2.3.2.27</ecNumber>
    </recommendedName>
</protein>
<evidence type="ECO:0000256" key="10">
    <source>
        <dbReference type="ARBA" id="ARBA00022723"/>
    </source>
</evidence>
<sequence>MASSSLKQQSRSLVLLEDLKNRQVAEGRLSSLLQDCMPARRVTVRSGSRRQVQFRQLSPAVVGLVATMVVYLAAARRGHTIGEEYSETLSLKKRNGRLGALGATDRMKQLMLQVVLPFFVTRPKIAKSFLDFVFSGRYPKIGGVEKFSGDLCSLAPLVYKLNLACFYAGCGRRYLSDQILGISRVSLSSTTTAAAGGRESYEDGGIFYPSLALITIGTVLLEVYGKWWKGRNLGEADVSDPSASNEEWEESLDAGGEFDLQYDRLTCLICYSEMQSPAALVCGHMFCWRCATEWLEERSSSLEGSRGCPLCAQRLIGP</sequence>
<keyword evidence="9" id="KW-0812">Transmembrane</keyword>
<dbReference type="InterPro" id="IPR001841">
    <property type="entry name" value="Znf_RING"/>
</dbReference>
<dbReference type="OrthoDB" id="6270329at2759"/>
<dbReference type="PROSITE" id="PS50089">
    <property type="entry name" value="ZF_RING_2"/>
    <property type="match status" value="1"/>
</dbReference>
<dbReference type="SMART" id="SM00184">
    <property type="entry name" value="RING"/>
    <property type="match status" value="1"/>
</dbReference>
<evidence type="ECO:0000313" key="20">
    <source>
        <dbReference type="EMBL" id="KAF4654362.1"/>
    </source>
</evidence>
<comment type="catalytic activity">
    <reaction evidence="1">
        <text>S-ubiquitinyl-[E2 ubiquitin-conjugating enzyme]-L-cysteine + [acceptor protein]-L-lysine = [E2 ubiquitin-conjugating enzyme]-L-cysteine + N(6)-ubiquitinyl-[acceptor protein]-L-lysine.</text>
        <dbReference type="EC" id="2.3.2.27"/>
    </reaction>
</comment>
<dbReference type="GO" id="GO:0008270">
    <property type="term" value="F:zinc ion binding"/>
    <property type="evidence" value="ECO:0007669"/>
    <property type="project" value="UniProtKB-KW"/>
</dbReference>
<evidence type="ECO:0000256" key="17">
    <source>
        <dbReference type="ARBA" id="ARBA00023140"/>
    </source>
</evidence>
<dbReference type="GO" id="GO:0016558">
    <property type="term" value="P:protein import into peroxisome matrix"/>
    <property type="evidence" value="ECO:0007669"/>
    <property type="project" value="InterPro"/>
</dbReference>
<evidence type="ECO:0000313" key="21">
    <source>
        <dbReference type="Proteomes" id="UP000570595"/>
    </source>
</evidence>
<evidence type="ECO:0000256" key="15">
    <source>
        <dbReference type="ARBA" id="ARBA00022989"/>
    </source>
</evidence>
<keyword evidence="16" id="KW-0472">Membrane</keyword>
<dbReference type="GO" id="GO:0061630">
    <property type="term" value="F:ubiquitin protein ligase activity"/>
    <property type="evidence" value="ECO:0007669"/>
    <property type="project" value="UniProtKB-EC"/>
</dbReference>
<dbReference type="InterPro" id="IPR013083">
    <property type="entry name" value="Znf_RING/FYVE/PHD"/>
</dbReference>
<keyword evidence="13" id="KW-0862">Zinc</keyword>
<dbReference type="EC" id="2.3.2.27" evidence="5"/>
<dbReference type="InterPro" id="IPR017907">
    <property type="entry name" value="Znf_RING_CS"/>
</dbReference>
<proteinExistence type="inferred from homology"/>
<organism evidence="20 21">
    <name type="scientific">Perkinsus olseni</name>
    <name type="common">Perkinsus atlanticus</name>
    <dbReference type="NCBI Taxonomy" id="32597"/>
    <lineage>
        <taxon>Eukaryota</taxon>
        <taxon>Sar</taxon>
        <taxon>Alveolata</taxon>
        <taxon>Perkinsozoa</taxon>
        <taxon>Perkinsea</taxon>
        <taxon>Perkinsida</taxon>
        <taxon>Perkinsidae</taxon>
        <taxon>Perkinsus</taxon>
    </lineage>
</organism>
<evidence type="ECO:0000256" key="16">
    <source>
        <dbReference type="ARBA" id="ARBA00023136"/>
    </source>
</evidence>
<evidence type="ECO:0000256" key="12">
    <source>
        <dbReference type="ARBA" id="ARBA00022786"/>
    </source>
</evidence>
<keyword evidence="10" id="KW-0479">Metal-binding</keyword>
<dbReference type="Pfam" id="PF13639">
    <property type="entry name" value="zf-RING_2"/>
    <property type="match status" value="1"/>
</dbReference>
<evidence type="ECO:0000256" key="6">
    <source>
        <dbReference type="ARBA" id="ARBA00022448"/>
    </source>
</evidence>
<evidence type="ECO:0000259" key="19">
    <source>
        <dbReference type="PROSITE" id="PS50089"/>
    </source>
</evidence>
<dbReference type="Gene3D" id="3.30.40.10">
    <property type="entry name" value="Zinc/RING finger domain, C3HC4 (zinc finger)"/>
    <property type="match status" value="1"/>
</dbReference>
<dbReference type="Proteomes" id="UP000570595">
    <property type="component" value="Unassembled WGS sequence"/>
</dbReference>
<keyword evidence="12" id="KW-0833">Ubl conjugation pathway</keyword>
<evidence type="ECO:0000256" key="8">
    <source>
        <dbReference type="ARBA" id="ARBA00022679"/>
    </source>
</evidence>
<evidence type="ECO:0000256" key="5">
    <source>
        <dbReference type="ARBA" id="ARBA00012483"/>
    </source>
</evidence>
<comment type="subcellular location">
    <subcellularLocation>
        <location evidence="2">Peroxisome membrane</location>
        <topology evidence="2">Multi-pass membrane protein</topology>
    </subcellularLocation>
</comment>
<gene>
    <name evidence="20" type="primary">PEX10</name>
    <name evidence="20" type="ORF">FOZ61_008322</name>
</gene>
<dbReference type="GO" id="GO:0005778">
    <property type="term" value="C:peroxisomal membrane"/>
    <property type="evidence" value="ECO:0007669"/>
    <property type="project" value="UniProtKB-SubCell"/>
</dbReference>
<dbReference type="PANTHER" id="PTHR23350:SF0">
    <property type="entry name" value="PEROXISOME BIOGENESIS FACTOR 10"/>
    <property type="match status" value="1"/>
</dbReference>
<evidence type="ECO:0000256" key="11">
    <source>
        <dbReference type="ARBA" id="ARBA00022771"/>
    </source>
</evidence>
<dbReference type="PROSITE" id="PS00518">
    <property type="entry name" value="ZF_RING_1"/>
    <property type="match status" value="1"/>
</dbReference>
<comment type="pathway">
    <text evidence="3">Protein modification; protein ubiquitination.</text>
</comment>
<evidence type="ECO:0000256" key="13">
    <source>
        <dbReference type="ARBA" id="ARBA00022833"/>
    </source>
</evidence>
<evidence type="ECO:0000256" key="14">
    <source>
        <dbReference type="ARBA" id="ARBA00022927"/>
    </source>
</evidence>
<keyword evidence="6" id="KW-0813">Transport</keyword>
<keyword evidence="15" id="KW-1133">Transmembrane helix</keyword>
<accession>A0A7J6L593</accession>
<comment type="caution">
    <text evidence="20">The sequence shown here is derived from an EMBL/GenBank/DDBJ whole genome shotgun (WGS) entry which is preliminary data.</text>
</comment>
<evidence type="ECO:0000256" key="1">
    <source>
        <dbReference type="ARBA" id="ARBA00000900"/>
    </source>
</evidence>
<evidence type="ECO:0000256" key="4">
    <source>
        <dbReference type="ARBA" id="ARBA00008704"/>
    </source>
</evidence>
<evidence type="ECO:0000256" key="18">
    <source>
        <dbReference type="PROSITE-ProRule" id="PRU00175"/>
    </source>
</evidence>
<dbReference type="EMBL" id="JABAHT010000542">
    <property type="protein sequence ID" value="KAF4654362.1"/>
    <property type="molecule type" value="Genomic_DNA"/>
</dbReference>
<evidence type="ECO:0000256" key="7">
    <source>
        <dbReference type="ARBA" id="ARBA00022593"/>
    </source>
</evidence>
<dbReference type="SUPFAM" id="SSF57850">
    <property type="entry name" value="RING/U-box"/>
    <property type="match status" value="1"/>
</dbReference>
<feature type="non-terminal residue" evidence="20">
    <location>
        <position position="318"/>
    </location>
</feature>
<reference evidence="20 21" key="1">
    <citation type="submission" date="2020-04" db="EMBL/GenBank/DDBJ databases">
        <title>Perkinsus olseni comparative genomics.</title>
        <authorList>
            <person name="Bogema D.R."/>
        </authorList>
    </citation>
    <scope>NUCLEOTIDE SEQUENCE [LARGE SCALE GENOMIC DNA]</scope>
    <source>
        <strain evidence="20">ATCC PRA-179</strain>
    </source>
</reference>
<comment type="similarity">
    <text evidence="4">Belongs to the pex2/pex10/pex12 family.</text>
</comment>
<feature type="domain" description="RING-type" evidence="19">
    <location>
        <begin position="267"/>
        <end position="311"/>
    </location>
</feature>
<keyword evidence="8" id="KW-0808">Transferase</keyword>
<dbReference type="AlphaFoldDB" id="A0A7J6L593"/>
<evidence type="ECO:0000256" key="2">
    <source>
        <dbReference type="ARBA" id="ARBA00004585"/>
    </source>
</evidence>
<dbReference type="PANTHER" id="PTHR23350">
    <property type="entry name" value="PEROXISOME ASSEMBLY PROTEIN 10"/>
    <property type="match status" value="1"/>
</dbReference>
<evidence type="ECO:0000256" key="9">
    <source>
        <dbReference type="ARBA" id="ARBA00022692"/>
    </source>
</evidence>
<dbReference type="InterPro" id="IPR025654">
    <property type="entry name" value="PEX2/10"/>
</dbReference>
<evidence type="ECO:0000256" key="3">
    <source>
        <dbReference type="ARBA" id="ARBA00004906"/>
    </source>
</evidence>